<dbReference type="Proteomes" id="UP000749559">
    <property type="component" value="Unassembled WGS sequence"/>
</dbReference>
<reference evidence="5" key="1">
    <citation type="submission" date="2022-03" db="EMBL/GenBank/DDBJ databases">
        <authorList>
            <person name="Martin C."/>
        </authorList>
    </citation>
    <scope>NUCLEOTIDE SEQUENCE</scope>
</reference>
<dbReference type="PANTHER" id="PTHR19331">
    <property type="entry name" value="SCAVENGER RECEPTOR DOMAIN-CONTAINING"/>
    <property type="match status" value="1"/>
</dbReference>
<evidence type="ECO:0000256" key="2">
    <source>
        <dbReference type="ARBA" id="ARBA00022737"/>
    </source>
</evidence>
<evidence type="ECO:0000313" key="6">
    <source>
        <dbReference type="Proteomes" id="UP000749559"/>
    </source>
</evidence>
<organism evidence="5 6">
    <name type="scientific">Owenia fusiformis</name>
    <name type="common">Polychaete worm</name>
    <dbReference type="NCBI Taxonomy" id="6347"/>
    <lineage>
        <taxon>Eukaryota</taxon>
        <taxon>Metazoa</taxon>
        <taxon>Spiralia</taxon>
        <taxon>Lophotrochozoa</taxon>
        <taxon>Annelida</taxon>
        <taxon>Polychaeta</taxon>
        <taxon>Sedentaria</taxon>
        <taxon>Canalipalpata</taxon>
        <taxon>Sabellida</taxon>
        <taxon>Oweniida</taxon>
        <taxon>Oweniidae</taxon>
        <taxon>Owenia</taxon>
    </lineage>
</organism>
<proteinExistence type="predicted"/>
<dbReference type="PRINTS" id="PR00258">
    <property type="entry name" value="SPERACTRCPTR"/>
</dbReference>
<evidence type="ECO:0000313" key="5">
    <source>
        <dbReference type="EMBL" id="CAH1784374.1"/>
    </source>
</evidence>
<keyword evidence="3 4" id="KW-1015">Disulfide bond</keyword>
<dbReference type="InterPro" id="IPR001190">
    <property type="entry name" value="SRCR"/>
</dbReference>
<name>A0A8J1T5W1_OWEFU</name>
<dbReference type="Gene3D" id="2.10.70.10">
    <property type="entry name" value="Complement Module, domain 1"/>
    <property type="match status" value="1"/>
</dbReference>
<accession>A0A8J1T5W1</accession>
<keyword evidence="6" id="KW-1185">Reference proteome</keyword>
<dbReference type="SUPFAM" id="SSF56487">
    <property type="entry name" value="SRCR-like"/>
    <property type="match status" value="4"/>
</dbReference>
<evidence type="ECO:0000256" key="3">
    <source>
        <dbReference type="ARBA" id="ARBA00023157"/>
    </source>
</evidence>
<comment type="caution">
    <text evidence="5">The sequence shown here is derived from an EMBL/GenBank/DDBJ whole genome shotgun (WGS) entry which is preliminary data.</text>
</comment>
<protein>
    <submittedName>
        <fullName evidence="5">Uncharacterized protein</fullName>
    </submittedName>
</protein>
<dbReference type="AlphaFoldDB" id="A0A8J1T5W1"/>
<feature type="disulfide bond" evidence="4">
    <location>
        <begin position="292"/>
        <end position="302"/>
    </location>
</feature>
<dbReference type="PROSITE" id="PS50287">
    <property type="entry name" value="SRCR_2"/>
    <property type="match status" value="4"/>
</dbReference>
<sequence length="499" mass="55814">MDAAVICSQLGFDDAYPMPVSRQLFDNNEAEKSGYFVLEFVNCYGNESTIGECPNSGWGSKNSTFQSMSCIDFLASSIWCAPTSPKVRLLGGRGDWEGNVEVEGFGDWGYMCNPFQKRDGPFDKERLNNVAKVICGQLGYNPEDATILYGNYFDVKGSEHFKCNKCLDKHITPLIMSELHCDGTESTLFDCKYTRTDLLCRHDKALAVSCKKEPIKLRLEGGDSSTMGRLEVYGFGFWSPVCGYKFTDQAAAVVCNQLDINPNNDRSKPVWLPSHRFFGTSSDRMRLTGVSCSGTEARLSECEGFTLGRPHYNLIADFWVKCREKDQVGIDCNPSPVKARLVDGPNERSGRVELYYAGKWGTICGTYFSSISAKIVCEMLGFRNRGGDDTNAILHKKSEFGKGDLDLIMQFAIFCDEERLTFESCGSIYWESNGWCLSRIAPVAGVTCATKKECVANNVLYSHRQIMPAPDNCKRCKCRKGRQVCTTKKTKKCRDQQSQ</sequence>
<dbReference type="PROSITE" id="PS00420">
    <property type="entry name" value="SRCR_1"/>
    <property type="match status" value="1"/>
</dbReference>
<feature type="disulfide bond" evidence="4">
    <location>
        <begin position="43"/>
        <end position="53"/>
    </location>
</feature>
<dbReference type="Pfam" id="PF00530">
    <property type="entry name" value="SRCR"/>
    <property type="match status" value="4"/>
</dbReference>
<dbReference type="OrthoDB" id="6286334at2759"/>
<evidence type="ECO:0000256" key="4">
    <source>
        <dbReference type="PROSITE-ProRule" id="PRU00196"/>
    </source>
</evidence>
<keyword evidence="2" id="KW-0677">Repeat</keyword>
<dbReference type="InterPro" id="IPR036772">
    <property type="entry name" value="SRCR-like_dom_sf"/>
</dbReference>
<dbReference type="EMBL" id="CAIIXF020000005">
    <property type="protein sequence ID" value="CAH1784374.1"/>
    <property type="molecule type" value="Genomic_DNA"/>
</dbReference>
<dbReference type="Gene3D" id="3.10.250.10">
    <property type="entry name" value="SRCR-like domain"/>
    <property type="match status" value="4"/>
</dbReference>
<feature type="disulfide bond" evidence="4">
    <location>
        <begin position="415"/>
        <end position="425"/>
    </location>
</feature>
<evidence type="ECO:0000256" key="1">
    <source>
        <dbReference type="ARBA" id="ARBA00022729"/>
    </source>
</evidence>
<dbReference type="PANTHER" id="PTHR19331:SF487">
    <property type="entry name" value="SOLUBLE SCAVENGER RECEPTOR CYSTEINE-RICH DOMAIN-CONTAINING PROTEIN SSC5D"/>
    <property type="match status" value="1"/>
</dbReference>
<keyword evidence="1" id="KW-0732">Signal</keyword>
<feature type="disulfide bond" evidence="4">
    <location>
        <begin position="181"/>
        <end position="191"/>
    </location>
</feature>
<dbReference type="SMART" id="SM00202">
    <property type="entry name" value="SR"/>
    <property type="match status" value="3"/>
</dbReference>
<comment type="caution">
    <text evidence="4">Lacks conserved residue(s) required for the propagation of feature annotation.</text>
</comment>
<gene>
    <name evidence="5" type="ORF">OFUS_LOCUS10581</name>
</gene>
<dbReference type="GO" id="GO:0016020">
    <property type="term" value="C:membrane"/>
    <property type="evidence" value="ECO:0007669"/>
    <property type="project" value="InterPro"/>
</dbReference>